<dbReference type="SMART" id="SM01101">
    <property type="entry name" value="CRISPR_assoc"/>
    <property type="match status" value="1"/>
</dbReference>
<protein>
    <submittedName>
        <fullName evidence="1">CRISPR-associated protein Cse3</fullName>
    </submittedName>
</protein>
<dbReference type="InterPro" id="IPR010179">
    <property type="entry name" value="CRISPR-assoc_prot_Cse3"/>
</dbReference>
<dbReference type="NCBIfam" id="TIGR01907">
    <property type="entry name" value="casE_Cse3"/>
    <property type="match status" value="1"/>
</dbReference>
<dbReference type="Proteomes" id="UP000028826">
    <property type="component" value="Unassembled WGS sequence"/>
</dbReference>
<dbReference type="CDD" id="cd09727">
    <property type="entry name" value="Cas6_I-E"/>
    <property type="match status" value="1"/>
</dbReference>
<comment type="caution">
    <text evidence="1">The sequence shown here is derived from an EMBL/GenBank/DDBJ whole genome shotgun (WGS) entry which is preliminary data.</text>
</comment>
<accession>A0A086Y242</accession>
<dbReference type="RefSeq" id="WP_035711997.1">
    <property type="nucleotide sequence ID" value="NZ_CAMIFG010000032.1"/>
</dbReference>
<dbReference type="Gene3D" id="3.30.70.1210">
    <property type="entry name" value="Crispr-associated protein, domain 2"/>
    <property type="match status" value="1"/>
</dbReference>
<evidence type="ECO:0000313" key="1">
    <source>
        <dbReference type="EMBL" id="KFI28342.1"/>
    </source>
</evidence>
<dbReference type="STRING" id="195105.CN97_18870"/>
<name>A0A086Y242_9RHOB</name>
<keyword evidence="2" id="KW-1185">Reference proteome</keyword>
<dbReference type="OrthoDB" id="9795689at2"/>
<dbReference type="Pfam" id="PF08798">
    <property type="entry name" value="CRISPR_assoc"/>
    <property type="match status" value="1"/>
</dbReference>
<evidence type="ECO:0000313" key="2">
    <source>
        <dbReference type="Proteomes" id="UP000028826"/>
    </source>
</evidence>
<dbReference type="AlphaFoldDB" id="A0A086Y242"/>
<dbReference type="SUPFAM" id="SSF117987">
    <property type="entry name" value="CRISPR-associated protein"/>
    <property type="match status" value="2"/>
</dbReference>
<dbReference type="eggNOG" id="ENOG5032TV5">
    <property type="taxonomic scope" value="Bacteria"/>
</dbReference>
<dbReference type="Gene3D" id="3.30.70.1200">
    <property type="entry name" value="Crispr-associated protein, domain 1"/>
    <property type="match status" value="1"/>
</dbReference>
<gene>
    <name evidence="1" type="ORF">CN97_18870</name>
</gene>
<reference evidence="1 2" key="1">
    <citation type="submission" date="2014-03" db="EMBL/GenBank/DDBJ databases">
        <title>Genome of Haematobacter massiliensis CCUG 47968.</title>
        <authorList>
            <person name="Wang D."/>
            <person name="Wang G."/>
        </authorList>
    </citation>
    <scope>NUCLEOTIDE SEQUENCE [LARGE SCALE GENOMIC DNA]</scope>
    <source>
        <strain evidence="1 2">CCUG 47968</strain>
    </source>
</reference>
<proteinExistence type="predicted"/>
<dbReference type="EMBL" id="JGYG01000008">
    <property type="protein sequence ID" value="KFI28342.1"/>
    <property type="molecule type" value="Genomic_DNA"/>
</dbReference>
<sequence length="252" mass="27758">MTLWLSRVRLSRSRDLAPLRSLLDPSTLHRGAKDQRENGRRTDAHHRLVWTLFADHDDRTRDFLWRDEGEGRFTLLSHRPPEPSLLFEAPEVKEFAPALESGDSLAFTLRANATRTVKVGELAPNGKQKRRHIDLVMDRLHPLPGLRDLAEDEPAPRPQVRLKLAQAAASDWLAGQGAGAGFAVEEVIVGDYSTAALPGHVGKRRGQPQYGILDLSGVITVTDPAAFVAKLGQGFGRARAFGCGLMLLRRAG</sequence>
<organism evidence="1 2">
    <name type="scientific">Haematobacter massiliensis</name>
    <dbReference type="NCBI Taxonomy" id="195105"/>
    <lineage>
        <taxon>Bacteria</taxon>
        <taxon>Pseudomonadati</taxon>
        <taxon>Pseudomonadota</taxon>
        <taxon>Alphaproteobacteria</taxon>
        <taxon>Rhodobacterales</taxon>
        <taxon>Paracoccaceae</taxon>
        <taxon>Haematobacter</taxon>
    </lineage>
</organism>